<sequence length="193" mass="21665">MVKFSTWVSHPRFDGIAFVQTDFLTLVDCCIVQAGLTCFIRNRKANCFKGEVRVLYPGLIAELNQPAEKFMETLFVHLLASGRPNAYRLPVDMNPSKFQKSEMGATSKNVHHAYIQPGALARGRGHNFGSLGSVKTSIGKRTLIVENKNHNSTAFEQNKLAHINNLVPPGFVSMEMMLPSLKTLKRYKKQEQL</sequence>
<reference evidence="1" key="1">
    <citation type="journal article" date="2014" name="Nat. Commun.">
        <title>The tobacco genome sequence and its comparison with those of tomato and potato.</title>
        <authorList>
            <person name="Sierro N."/>
            <person name="Battey J.N."/>
            <person name="Ouadi S."/>
            <person name="Bakaher N."/>
            <person name="Bovet L."/>
            <person name="Willig A."/>
            <person name="Goepfert S."/>
            <person name="Peitsch M.C."/>
            <person name="Ivanov N.V."/>
        </authorList>
    </citation>
    <scope>NUCLEOTIDE SEQUENCE [LARGE SCALE GENOMIC DNA]</scope>
</reference>
<evidence type="ECO:0000313" key="1">
    <source>
        <dbReference type="Proteomes" id="UP000790787"/>
    </source>
</evidence>
<reference evidence="2" key="2">
    <citation type="submission" date="2025-08" db="UniProtKB">
        <authorList>
            <consortium name="RefSeq"/>
        </authorList>
    </citation>
    <scope>IDENTIFICATION</scope>
    <source>
        <tissue evidence="2">Leaf</tissue>
    </source>
</reference>
<evidence type="ECO:0000313" key="2">
    <source>
        <dbReference type="RefSeq" id="XP_075111918.1"/>
    </source>
</evidence>
<proteinExistence type="predicted"/>
<dbReference type="Proteomes" id="UP000790787">
    <property type="component" value="Chromosome 1"/>
</dbReference>
<organism evidence="1 2">
    <name type="scientific">Nicotiana tabacum</name>
    <name type="common">Common tobacco</name>
    <dbReference type="NCBI Taxonomy" id="4097"/>
    <lineage>
        <taxon>Eukaryota</taxon>
        <taxon>Viridiplantae</taxon>
        <taxon>Streptophyta</taxon>
        <taxon>Embryophyta</taxon>
        <taxon>Tracheophyta</taxon>
        <taxon>Spermatophyta</taxon>
        <taxon>Magnoliopsida</taxon>
        <taxon>eudicotyledons</taxon>
        <taxon>Gunneridae</taxon>
        <taxon>Pentapetalae</taxon>
        <taxon>asterids</taxon>
        <taxon>lamiids</taxon>
        <taxon>Solanales</taxon>
        <taxon>Solanaceae</taxon>
        <taxon>Nicotianoideae</taxon>
        <taxon>Nicotianeae</taxon>
        <taxon>Nicotiana</taxon>
    </lineage>
</organism>
<protein>
    <submittedName>
        <fullName evidence="2">Uncharacterized protein LOC107793740 isoform X2</fullName>
    </submittedName>
</protein>
<accession>A0AC58UR16</accession>
<gene>
    <name evidence="2" type="primary">LOC107793740</name>
</gene>
<dbReference type="RefSeq" id="XP_075111918.1">
    <property type="nucleotide sequence ID" value="XM_075255817.1"/>
</dbReference>
<name>A0AC58UR16_TOBAC</name>
<keyword evidence="1" id="KW-1185">Reference proteome</keyword>